<keyword evidence="5" id="KW-0378">Hydrolase</keyword>
<keyword evidence="7" id="KW-0442">Lipid degradation</keyword>
<dbReference type="GO" id="GO:0016042">
    <property type="term" value="P:lipid catabolic process"/>
    <property type="evidence" value="ECO:0007669"/>
    <property type="project" value="UniProtKB-KW"/>
</dbReference>
<evidence type="ECO:0000256" key="4">
    <source>
        <dbReference type="ARBA" id="ARBA00022640"/>
    </source>
</evidence>
<dbReference type="EMBL" id="NBSK02000001">
    <property type="protein sequence ID" value="KAJ0227508.1"/>
    <property type="molecule type" value="Genomic_DNA"/>
</dbReference>
<comment type="subcellular location">
    <subcellularLocation>
        <location evidence="1">Plastid</location>
        <location evidence="1">Chloroplast</location>
    </subcellularLocation>
</comment>
<evidence type="ECO:0000313" key="12">
    <source>
        <dbReference type="Proteomes" id="UP000235145"/>
    </source>
</evidence>
<dbReference type="Gene3D" id="3.40.50.1820">
    <property type="entry name" value="alpha/beta hydrolase"/>
    <property type="match status" value="1"/>
</dbReference>
<comment type="similarity">
    <text evidence="2">Belongs to the AB hydrolase superfamily. Lipase family.</text>
</comment>
<keyword evidence="9" id="KW-0472">Membrane</keyword>
<evidence type="ECO:0000259" key="10">
    <source>
        <dbReference type="Pfam" id="PF01764"/>
    </source>
</evidence>
<organism evidence="11 12">
    <name type="scientific">Lactuca sativa</name>
    <name type="common">Garden lettuce</name>
    <dbReference type="NCBI Taxonomy" id="4236"/>
    <lineage>
        <taxon>Eukaryota</taxon>
        <taxon>Viridiplantae</taxon>
        <taxon>Streptophyta</taxon>
        <taxon>Embryophyta</taxon>
        <taxon>Tracheophyta</taxon>
        <taxon>Spermatophyta</taxon>
        <taxon>Magnoliopsida</taxon>
        <taxon>eudicotyledons</taxon>
        <taxon>Gunneridae</taxon>
        <taxon>Pentapetalae</taxon>
        <taxon>asterids</taxon>
        <taxon>campanulids</taxon>
        <taxon>Asterales</taxon>
        <taxon>Asteraceae</taxon>
        <taxon>Cichorioideae</taxon>
        <taxon>Cichorieae</taxon>
        <taxon>Lactucinae</taxon>
        <taxon>Lactuca</taxon>
    </lineage>
</organism>
<sequence length="587" mass="67035">MVIIGNRGVKGIRGIIEERRMSEGKEQRQRILKEKERQQNLVDDWNAMTILEGNNDLGRRATTILEGNNDLGTDRMLRRRRNCQLCLISLSQNLAKHDLILINLLAFLCNQIPASSRMAKSVFDVKNTPCMNLVYFPVDYTKIITTKKPYSCRPDFRKKICSTTVAITSLPSSLSHARVSTISPSLPLNWRDVQGLNNWENLIQPLNPLLQLEIIRYGKFVTASYDAFDLNPDSSRYLTCKYAKNRMFMEVGWADCGYEVTKYVYATPDINIPIQNGGSCARWVGYIAVSSDEEVKRIGRRDILVIFRGTATYPEWIANLMSSLSPARLDPNDPKPHIMVEAGFLSLYTSSETNVRFGVGSCREQLICEISRLLRRYKHEDMSITLAGHSMGSSLALLLAYDIAELRLKQPTVPLTVFSFAGPRVGNVRFKERCEELGVKVLRIVNAKDPITKLPGVIFNETFSPWTCACYAHVGIELVLDCLKTDEEENLEIPDYMIDKIVKRGMNVMDFLKIDDILCVHDMQTYIDMIKNCPRRSKIRQKRVDLIKNLKEINMKFSVPWRYAAITFLLYHGCVMFANMMSLANYP</sequence>
<feature type="domain" description="Fungal lipase-type" evidence="10">
    <location>
        <begin position="305"/>
        <end position="457"/>
    </location>
</feature>
<proteinExistence type="inferred from homology"/>
<evidence type="ECO:0000256" key="3">
    <source>
        <dbReference type="ARBA" id="ARBA00022528"/>
    </source>
</evidence>
<dbReference type="GO" id="GO:0047714">
    <property type="term" value="F:galactolipase activity"/>
    <property type="evidence" value="ECO:0007669"/>
    <property type="project" value="UniProtKB-ARBA"/>
</dbReference>
<dbReference type="CDD" id="cd00519">
    <property type="entry name" value="Lipase_3"/>
    <property type="match status" value="1"/>
</dbReference>
<evidence type="ECO:0000313" key="11">
    <source>
        <dbReference type="EMBL" id="KAJ0227508.1"/>
    </source>
</evidence>
<feature type="transmembrane region" description="Helical" evidence="9">
    <location>
        <begin position="563"/>
        <end position="584"/>
    </location>
</feature>
<evidence type="ECO:0000256" key="5">
    <source>
        <dbReference type="ARBA" id="ARBA00022801"/>
    </source>
</evidence>
<dbReference type="PANTHER" id="PTHR31403:SF4">
    <property type="entry name" value="PHOSPHOLIPASE A1-IALPHA2, CHLOROPLASTIC"/>
    <property type="match status" value="1"/>
</dbReference>
<reference evidence="11 12" key="1">
    <citation type="journal article" date="2017" name="Nat. Commun.">
        <title>Genome assembly with in vitro proximity ligation data and whole-genome triplication in lettuce.</title>
        <authorList>
            <person name="Reyes-Chin-Wo S."/>
            <person name="Wang Z."/>
            <person name="Yang X."/>
            <person name="Kozik A."/>
            <person name="Arikit S."/>
            <person name="Song C."/>
            <person name="Xia L."/>
            <person name="Froenicke L."/>
            <person name="Lavelle D.O."/>
            <person name="Truco M.J."/>
            <person name="Xia R."/>
            <person name="Zhu S."/>
            <person name="Xu C."/>
            <person name="Xu H."/>
            <person name="Xu X."/>
            <person name="Cox K."/>
            <person name="Korf I."/>
            <person name="Meyers B.C."/>
            <person name="Michelmore R.W."/>
        </authorList>
    </citation>
    <scope>NUCLEOTIDE SEQUENCE [LARGE SCALE GENOMIC DNA]</scope>
    <source>
        <strain evidence="12">cv. Salinas</strain>
        <tissue evidence="11">Seedlings</tissue>
    </source>
</reference>
<dbReference type="SUPFAM" id="SSF53474">
    <property type="entry name" value="alpha/beta-Hydrolases"/>
    <property type="match status" value="1"/>
</dbReference>
<evidence type="ECO:0000256" key="7">
    <source>
        <dbReference type="ARBA" id="ARBA00022963"/>
    </source>
</evidence>
<evidence type="ECO:0000256" key="8">
    <source>
        <dbReference type="ARBA" id="ARBA00023098"/>
    </source>
</evidence>
<evidence type="ECO:0000256" key="6">
    <source>
        <dbReference type="ARBA" id="ARBA00022946"/>
    </source>
</evidence>
<keyword evidence="3" id="KW-0150">Chloroplast</keyword>
<dbReference type="GO" id="GO:0008970">
    <property type="term" value="F:phospholipase A1 activity"/>
    <property type="evidence" value="ECO:0000318"/>
    <property type="project" value="GO_Central"/>
</dbReference>
<dbReference type="Pfam" id="PF01764">
    <property type="entry name" value="Lipase_3"/>
    <property type="match status" value="1"/>
</dbReference>
<keyword evidence="9" id="KW-0812">Transmembrane</keyword>
<evidence type="ECO:0000256" key="9">
    <source>
        <dbReference type="SAM" id="Phobius"/>
    </source>
</evidence>
<dbReference type="GO" id="GO:0009695">
    <property type="term" value="P:jasmonic acid biosynthetic process"/>
    <property type="evidence" value="ECO:0000318"/>
    <property type="project" value="GO_Central"/>
</dbReference>
<name>A0A9R1WPR5_LACSA</name>
<dbReference type="AlphaFoldDB" id="A0A9R1WPR5"/>
<keyword evidence="12" id="KW-1185">Reference proteome</keyword>
<dbReference type="GO" id="GO:0009507">
    <property type="term" value="C:chloroplast"/>
    <property type="evidence" value="ECO:0000318"/>
    <property type="project" value="GO_Central"/>
</dbReference>
<keyword evidence="8" id="KW-0443">Lipid metabolism</keyword>
<evidence type="ECO:0000256" key="2">
    <source>
        <dbReference type="ARBA" id="ARBA00010701"/>
    </source>
</evidence>
<dbReference type="InterPro" id="IPR029058">
    <property type="entry name" value="AB_hydrolase_fold"/>
</dbReference>
<dbReference type="InterPro" id="IPR002921">
    <property type="entry name" value="Fungal_lipase-type"/>
</dbReference>
<dbReference type="Proteomes" id="UP000235145">
    <property type="component" value="Unassembled WGS sequence"/>
</dbReference>
<protein>
    <recommendedName>
        <fullName evidence="10">Fungal lipase-type domain-containing protein</fullName>
    </recommendedName>
</protein>
<keyword evidence="9" id="KW-1133">Transmembrane helix</keyword>
<keyword evidence="4" id="KW-0934">Plastid</keyword>
<comment type="caution">
    <text evidence="11">The sequence shown here is derived from an EMBL/GenBank/DDBJ whole genome shotgun (WGS) entry which is preliminary data.</text>
</comment>
<dbReference type="PANTHER" id="PTHR31403">
    <property type="entry name" value="PHOSPHOLIPASE A1-IBETA2, CHLOROPLASTIC"/>
    <property type="match status" value="1"/>
</dbReference>
<accession>A0A9R1WPR5</accession>
<gene>
    <name evidence="11" type="ORF">LSAT_V11C100026630</name>
</gene>
<evidence type="ECO:0000256" key="1">
    <source>
        <dbReference type="ARBA" id="ARBA00004229"/>
    </source>
</evidence>
<keyword evidence="6" id="KW-0809">Transit peptide</keyword>